<protein>
    <submittedName>
        <fullName evidence="1">Uncharacterized protein</fullName>
    </submittedName>
</protein>
<dbReference type="Proteomes" id="UP000634136">
    <property type="component" value="Unassembled WGS sequence"/>
</dbReference>
<keyword evidence="2" id="KW-1185">Reference proteome</keyword>
<evidence type="ECO:0000313" key="1">
    <source>
        <dbReference type="EMBL" id="KAF7841202.1"/>
    </source>
</evidence>
<organism evidence="1 2">
    <name type="scientific">Senna tora</name>
    <dbReference type="NCBI Taxonomy" id="362788"/>
    <lineage>
        <taxon>Eukaryota</taxon>
        <taxon>Viridiplantae</taxon>
        <taxon>Streptophyta</taxon>
        <taxon>Embryophyta</taxon>
        <taxon>Tracheophyta</taxon>
        <taxon>Spermatophyta</taxon>
        <taxon>Magnoliopsida</taxon>
        <taxon>eudicotyledons</taxon>
        <taxon>Gunneridae</taxon>
        <taxon>Pentapetalae</taxon>
        <taxon>rosids</taxon>
        <taxon>fabids</taxon>
        <taxon>Fabales</taxon>
        <taxon>Fabaceae</taxon>
        <taxon>Caesalpinioideae</taxon>
        <taxon>Cassia clade</taxon>
        <taxon>Senna</taxon>
    </lineage>
</organism>
<reference evidence="1" key="1">
    <citation type="submission" date="2020-09" db="EMBL/GenBank/DDBJ databases">
        <title>Genome-Enabled Discovery of Anthraquinone Biosynthesis in Senna tora.</title>
        <authorList>
            <person name="Kang S.-H."/>
            <person name="Pandey R.P."/>
            <person name="Lee C.-M."/>
            <person name="Sim J.-S."/>
            <person name="Jeong J.-T."/>
            <person name="Choi B.-S."/>
            <person name="Jung M."/>
            <person name="Ginzburg D."/>
            <person name="Zhao K."/>
            <person name="Won S.Y."/>
            <person name="Oh T.-J."/>
            <person name="Yu Y."/>
            <person name="Kim N.-H."/>
            <person name="Lee O.R."/>
            <person name="Lee T.-H."/>
            <person name="Bashyal P."/>
            <person name="Kim T.-S."/>
            <person name="Lee W.-H."/>
            <person name="Kawkins C."/>
            <person name="Kim C.-K."/>
            <person name="Kim J.S."/>
            <person name="Ahn B.O."/>
            <person name="Rhee S.Y."/>
            <person name="Sohng J.K."/>
        </authorList>
    </citation>
    <scope>NUCLEOTIDE SEQUENCE</scope>
    <source>
        <tissue evidence="1">Leaf</tissue>
    </source>
</reference>
<evidence type="ECO:0000313" key="2">
    <source>
        <dbReference type="Proteomes" id="UP000634136"/>
    </source>
</evidence>
<gene>
    <name evidence="1" type="ORF">G2W53_003500</name>
</gene>
<name>A0A835CJB4_9FABA</name>
<dbReference type="EMBL" id="JAAIUW010000002">
    <property type="protein sequence ID" value="KAF7841202.1"/>
    <property type="molecule type" value="Genomic_DNA"/>
</dbReference>
<comment type="caution">
    <text evidence="1">The sequence shown here is derived from an EMBL/GenBank/DDBJ whole genome shotgun (WGS) entry which is preliminary data.</text>
</comment>
<accession>A0A835CJB4</accession>
<dbReference type="AlphaFoldDB" id="A0A835CJB4"/>
<sequence>MESQRKAKNVIMKLKKESDQWFEDEEDL</sequence>
<proteinExistence type="predicted"/>